<dbReference type="Proteomes" id="UP000199520">
    <property type="component" value="Unassembled WGS sequence"/>
</dbReference>
<dbReference type="EMBL" id="FOTS01000097">
    <property type="protein sequence ID" value="SFM38571.1"/>
    <property type="molecule type" value="Genomic_DNA"/>
</dbReference>
<organism evidence="1 2">
    <name type="scientific">Pelosinus propionicus DSM 13327</name>
    <dbReference type="NCBI Taxonomy" id="1123291"/>
    <lineage>
        <taxon>Bacteria</taxon>
        <taxon>Bacillati</taxon>
        <taxon>Bacillota</taxon>
        <taxon>Negativicutes</taxon>
        <taxon>Selenomonadales</taxon>
        <taxon>Sporomusaceae</taxon>
        <taxon>Pelosinus</taxon>
    </lineage>
</organism>
<reference evidence="2" key="1">
    <citation type="submission" date="2016-10" db="EMBL/GenBank/DDBJ databases">
        <authorList>
            <person name="Varghese N."/>
            <person name="Submissions S."/>
        </authorList>
    </citation>
    <scope>NUCLEOTIDE SEQUENCE [LARGE SCALE GENOMIC DNA]</scope>
    <source>
        <strain evidence="2">DSM 13327</strain>
    </source>
</reference>
<dbReference type="STRING" id="1123291.SAMN04490355_10976"/>
<dbReference type="AlphaFoldDB" id="A0A1I4QEP5"/>
<dbReference type="RefSeq" id="WP_090944687.1">
    <property type="nucleotide sequence ID" value="NZ_FOTS01000097.1"/>
</dbReference>
<sequence>MASVSFNTKGSRIYCKFTDSGFPTVHLGKTKADCIRMLQGTFKNRQYIEQGKHSHEKLDQLIDRINDNLKY</sequence>
<evidence type="ECO:0000313" key="1">
    <source>
        <dbReference type="EMBL" id="SFM38571.1"/>
    </source>
</evidence>
<keyword evidence="2" id="KW-1185">Reference proteome</keyword>
<accession>A0A1I4QEP5</accession>
<name>A0A1I4QEP5_9FIRM</name>
<proteinExistence type="predicted"/>
<evidence type="ECO:0000313" key="2">
    <source>
        <dbReference type="Proteomes" id="UP000199520"/>
    </source>
</evidence>
<gene>
    <name evidence="1" type="ORF">SAMN04490355_10976</name>
</gene>
<protein>
    <submittedName>
        <fullName evidence="1">Uncharacterized protein</fullName>
    </submittedName>
</protein>